<keyword evidence="2" id="KW-0238">DNA-binding</keyword>
<evidence type="ECO:0000259" key="4">
    <source>
        <dbReference type="PROSITE" id="PS01124"/>
    </source>
</evidence>
<dbReference type="PANTHER" id="PTHR46796:SF13">
    <property type="entry name" value="HTH-TYPE TRANSCRIPTIONAL ACTIVATOR RHAS"/>
    <property type="match status" value="1"/>
</dbReference>
<keyword evidence="3" id="KW-0804">Transcription</keyword>
<protein>
    <submittedName>
        <fullName evidence="5">AraC family transcriptional regulator</fullName>
    </submittedName>
</protein>
<accession>A0ABP6L918</accession>
<dbReference type="SMART" id="SM00342">
    <property type="entry name" value="HTH_ARAC"/>
    <property type="match status" value="1"/>
</dbReference>
<keyword evidence="1" id="KW-0805">Transcription regulation</keyword>
<sequence>MDVLSDAIMAMRTGVPHSSRTCLPAPWGLRFAPSGGAGFHVVLQGSCWLLMPEREAIRLNVGDVVFLAHGRGHVIADDPATPPVDVVQDESGEWVLTEEAPPGPGPASVLLCGAYRLSRARAHPLLSGLPDLVHLPARVGAHPALRATVDLLGAELDRPGPGSGALVPALLDAMLLYILRAWLHEHAGQAVTGWAAALADPAIAGALHALHRDPAHAWTVQALGARAGLSRAAFARRFAAVVGQPPLAYLTWWRMTVAGRLLATGEAPLRVVAESSGYSSEFAFARAFKREFGMPPGRYRRTRSRP</sequence>
<evidence type="ECO:0000313" key="5">
    <source>
        <dbReference type="EMBL" id="GAA3036521.1"/>
    </source>
</evidence>
<dbReference type="EMBL" id="BAAAWD010000024">
    <property type="protein sequence ID" value="GAA3036521.1"/>
    <property type="molecule type" value="Genomic_DNA"/>
</dbReference>
<comment type="caution">
    <text evidence="5">The sequence shown here is derived from an EMBL/GenBank/DDBJ whole genome shotgun (WGS) entry which is preliminary data.</text>
</comment>
<evidence type="ECO:0000313" key="6">
    <source>
        <dbReference type="Proteomes" id="UP001499930"/>
    </source>
</evidence>
<dbReference type="Proteomes" id="UP001499930">
    <property type="component" value="Unassembled WGS sequence"/>
</dbReference>
<feature type="domain" description="HTH araC/xylS-type" evidence="4">
    <location>
        <begin position="204"/>
        <end position="302"/>
    </location>
</feature>
<evidence type="ECO:0000256" key="2">
    <source>
        <dbReference type="ARBA" id="ARBA00023125"/>
    </source>
</evidence>
<dbReference type="PROSITE" id="PS01124">
    <property type="entry name" value="HTH_ARAC_FAMILY_2"/>
    <property type="match status" value="1"/>
</dbReference>
<proteinExistence type="predicted"/>
<dbReference type="PANTHER" id="PTHR46796">
    <property type="entry name" value="HTH-TYPE TRANSCRIPTIONAL ACTIVATOR RHAS-RELATED"/>
    <property type="match status" value="1"/>
</dbReference>
<dbReference type="Pfam" id="PF12833">
    <property type="entry name" value="HTH_18"/>
    <property type="match status" value="1"/>
</dbReference>
<organism evidence="5 6">
    <name type="scientific">Streptosporangium longisporum</name>
    <dbReference type="NCBI Taxonomy" id="46187"/>
    <lineage>
        <taxon>Bacteria</taxon>
        <taxon>Bacillati</taxon>
        <taxon>Actinomycetota</taxon>
        <taxon>Actinomycetes</taxon>
        <taxon>Streptosporangiales</taxon>
        <taxon>Streptosporangiaceae</taxon>
        <taxon>Streptosporangium</taxon>
    </lineage>
</organism>
<dbReference type="InterPro" id="IPR050204">
    <property type="entry name" value="AraC_XylS_family_regulators"/>
</dbReference>
<name>A0ABP6L918_9ACTN</name>
<dbReference type="Gene3D" id="1.10.10.60">
    <property type="entry name" value="Homeodomain-like"/>
    <property type="match status" value="2"/>
</dbReference>
<evidence type="ECO:0000256" key="3">
    <source>
        <dbReference type="ARBA" id="ARBA00023163"/>
    </source>
</evidence>
<dbReference type="InterPro" id="IPR018060">
    <property type="entry name" value="HTH_AraC"/>
</dbReference>
<dbReference type="InterPro" id="IPR032783">
    <property type="entry name" value="AraC_lig"/>
</dbReference>
<dbReference type="Pfam" id="PF12852">
    <property type="entry name" value="Cupin_6"/>
    <property type="match status" value="1"/>
</dbReference>
<evidence type="ECO:0000256" key="1">
    <source>
        <dbReference type="ARBA" id="ARBA00023015"/>
    </source>
</evidence>
<keyword evidence="6" id="KW-1185">Reference proteome</keyword>
<dbReference type="InterPro" id="IPR009057">
    <property type="entry name" value="Homeodomain-like_sf"/>
</dbReference>
<dbReference type="RefSeq" id="WP_344905712.1">
    <property type="nucleotide sequence ID" value="NZ_BAAAWD010000024.1"/>
</dbReference>
<reference evidence="6" key="1">
    <citation type="journal article" date="2019" name="Int. J. Syst. Evol. Microbiol.">
        <title>The Global Catalogue of Microorganisms (GCM) 10K type strain sequencing project: providing services to taxonomists for standard genome sequencing and annotation.</title>
        <authorList>
            <consortium name="The Broad Institute Genomics Platform"/>
            <consortium name="The Broad Institute Genome Sequencing Center for Infectious Disease"/>
            <person name="Wu L."/>
            <person name="Ma J."/>
        </authorList>
    </citation>
    <scope>NUCLEOTIDE SEQUENCE [LARGE SCALE GENOMIC DNA]</scope>
    <source>
        <strain evidence="6">JCM 3106</strain>
    </source>
</reference>
<dbReference type="PRINTS" id="PR00032">
    <property type="entry name" value="HTHARAC"/>
</dbReference>
<dbReference type="InterPro" id="IPR020449">
    <property type="entry name" value="Tscrpt_reg_AraC-type_HTH"/>
</dbReference>
<gene>
    <name evidence="5" type="ORF">GCM10017559_75310</name>
</gene>
<dbReference type="SUPFAM" id="SSF46689">
    <property type="entry name" value="Homeodomain-like"/>
    <property type="match status" value="2"/>
</dbReference>